<keyword evidence="1" id="KW-0808">Transferase</keyword>
<dbReference type="RefSeq" id="WP_027705052.1">
    <property type="nucleotide sequence ID" value="NZ_AP018933.1"/>
</dbReference>
<dbReference type="AlphaFoldDB" id="A0A348HI96"/>
<name>A0A348HI96_9GAMM</name>
<dbReference type="GO" id="GO:0008168">
    <property type="term" value="F:methyltransferase activity"/>
    <property type="evidence" value="ECO:0007669"/>
    <property type="project" value="UniProtKB-KW"/>
</dbReference>
<dbReference type="KEGG" id="zpl:ZBT109_2618"/>
<reference evidence="1 2" key="1">
    <citation type="submission" date="2018-09" db="EMBL/GenBank/DDBJ databases">
        <title>Zymobacter palmae IAM14233 (=T109) whole genome analysis.</title>
        <authorList>
            <person name="Yanase H."/>
        </authorList>
    </citation>
    <scope>NUCLEOTIDE SEQUENCE [LARGE SCALE GENOMIC DNA]</scope>
    <source>
        <strain evidence="1 2">IAM14233</strain>
    </source>
</reference>
<dbReference type="EMBL" id="AP018933">
    <property type="protein sequence ID" value="BBG31348.1"/>
    <property type="molecule type" value="Genomic_DNA"/>
</dbReference>
<organism evidence="1 2">
    <name type="scientific">Zymobacter palmae</name>
    <dbReference type="NCBI Taxonomy" id="33074"/>
    <lineage>
        <taxon>Bacteria</taxon>
        <taxon>Pseudomonadati</taxon>
        <taxon>Pseudomonadota</taxon>
        <taxon>Gammaproteobacteria</taxon>
        <taxon>Oceanospirillales</taxon>
        <taxon>Halomonadaceae</taxon>
        <taxon>Zymobacter group</taxon>
        <taxon>Zymobacter</taxon>
    </lineage>
</organism>
<keyword evidence="2" id="KW-1185">Reference proteome</keyword>
<evidence type="ECO:0000313" key="2">
    <source>
        <dbReference type="Proteomes" id="UP000267342"/>
    </source>
</evidence>
<keyword evidence="1" id="KW-0489">Methyltransferase</keyword>
<evidence type="ECO:0000313" key="1">
    <source>
        <dbReference type="EMBL" id="BBG31348.1"/>
    </source>
</evidence>
<dbReference type="Proteomes" id="UP000267342">
    <property type="component" value="Chromosome"/>
</dbReference>
<proteinExistence type="predicted"/>
<dbReference type="STRING" id="1123510.GCA_000620025_01784"/>
<protein>
    <submittedName>
        <fullName evidence="1">tRNA (Guanine-N(7))-methyltransferase</fullName>
    </submittedName>
</protein>
<accession>A0A348HI96</accession>
<sequence length="97" mass="10507">MNSAAELQASMEAFRRTRASYAAQEQRVFEQLYPVGALVEFLDGARWSGPAVVVKNRVGCGHITAAHTPAAIINIVGSGEEITVNHPEYIRLAGDPR</sequence>
<gene>
    <name evidence="1" type="ORF">ZBT109_2618</name>
</gene>
<dbReference type="GO" id="GO:0032259">
    <property type="term" value="P:methylation"/>
    <property type="evidence" value="ECO:0007669"/>
    <property type="project" value="UniProtKB-KW"/>
</dbReference>